<protein>
    <submittedName>
        <fullName evidence="2">Enoyl-CoA hydratase</fullName>
    </submittedName>
</protein>
<dbReference type="SUPFAM" id="SSF52096">
    <property type="entry name" value="ClpP/crotonase"/>
    <property type="match status" value="1"/>
</dbReference>
<dbReference type="Pfam" id="PF00378">
    <property type="entry name" value="ECH_1"/>
    <property type="match status" value="1"/>
</dbReference>
<dbReference type="WBParaSite" id="jg1521">
    <property type="protein sequence ID" value="jg1521"/>
    <property type="gene ID" value="jg1521"/>
</dbReference>
<dbReference type="InterPro" id="IPR029045">
    <property type="entry name" value="ClpP/crotonase-like_dom_sf"/>
</dbReference>
<evidence type="ECO:0000313" key="1">
    <source>
        <dbReference type="Proteomes" id="UP000887574"/>
    </source>
</evidence>
<accession>A0A915D2P8</accession>
<dbReference type="AlphaFoldDB" id="A0A915D2P8"/>
<reference evidence="2" key="1">
    <citation type="submission" date="2022-11" db="UniProtKB">
        <authorList>
            <consortium name="WormBaseParasite"/>
        </authorList>
    </citation>
    <scope>IDENTIFICATION</scope>
</reference>
<name>A0A915D2P8_9BILA</name>
<sequence length="79" mass="8519">MTELADALTEFDSDKSVGAIVITGSEKAFAAGADIKEMIPNEFAQSVWWWFSGRTGPKSPSSKTSDCCCEWYALGGDMS</sequence>
<dbReference type="Gene3D" id="3.90.226.10">
    <property type="entry name" value="2-enoyl-CoA Hydratase, Chain A, domain 1"/>
    <property type="match status" value="1"/>
</dbReference>
<proteinExistence type="predicted"/>
<evidence type="ECO:0000313" key="2">
    <source>
        <dbReference type="WBParaSite" id="jg1521"/>
    </source>
</evidence>
<dbReference type="InterPro" id="IPR001753">
    <property type="entry name" value="Enoyl-CoA_hydra/iso"/>
</dbReference>
<keyword evidence="1" id="KW-1185">Reference proteome</keyword>
<organism evidence="1 2">
    <name type="scientific">Ditylenchus dipsaci</name>
    <dbReference type="NCBI Taxonomy" id="166011"/>
    <lineage>
        <taxon>Eukaryota</taxon>
        <taxon>Metazoa</taxon>
        <taxon>Ecdysozoa</taxon>
        <taxon>Nematoda</taxon>
        <taxon>Chromadorea</taxon>
        <taxon>Rhabditida</taxon>
        <taxon>Tylenchina</taxon>
        <taxon>Tylenchomorpha</taxon>
        <taxon>Sphaerularioidea</taxon>
        <taxon>Anguinidae</taxon>
        <taxon>Anguininae</taxon>
        <taxon>Ditylenchus</taxon>
    </lineage>
</organism>
<dbReference type="Proteomes" id="UP000887574">
    <property type="component" value="Unplaced"/>
</dbReference>